<comment type="cofactor">
    <cofactor evidence="6">
        <name>Mg(2+)</name>
        <dbReference type="ChEBI" id="CHEBI:18420"/>
    </cofactor>
</comment>
<feature type="binding site" evidence="6">
    <location>
        <position position="60"/>
    </location>
    <ligand>
        <name>Mg(2+)</name>
        <dbReference type="ChEBI" id="CHEBI:18420"/>
        <label>1</label>
        <note>catalytic</note>
    </ligand>
</feature>
<dbReference type="PANTHER" id="PTHR43028:SF5">
    <property type="entry name" value="3'(2'),5'-BISPHOSPHATE NUCLEOTIDASE 1"/>
    <property type="match status" value="1"/>
</dbReference>
<dbReference type="Gene3D" id="3.40.190.80">
    <property type="match status" value="1"/>
</dbReference>
<dbReference type="PATRIC" id="fig|452.5.peg.2041"/>
<comment type="catalytic activity">
    <reaction evidence="1">
        <text>adenosine 3',5'-bisphosphate + H2O = AMP + phosphate</text>
        <dbReference type="Rhea" id="RHEA:10040"/>
        <dbReference type="ChEBI" id="CHEBI:15377"/>
        <dbReference type="ChEBI" id="CHEBI:43474"/>
        <dbReference type="ChEBI" id="CHEBI:58343"/>
        <dbReference type="ChEBI" id="CHEBI:456215"/>
        <dbReference type="EC" id="3.1.3.7"/>
    </reaction>
</comment>
<organism evidence="7 8">
    <name type="scientific">Legionella spiritensis</name>
    <dbReference type="NCBI Taxonomy" id="452"/>
    <lineage>
        <taxon>Bacteria</taxon>
        <taxon>Pseudomonadati</taxon>
        <taxon>Pseudomonadota</taxon>
        <taxon>Gammaproteobacteria</taxon>
        <taxon>Legionellales</taxon>
        <taxon>Legionellaceae</taxon>
        <taxon>Legionella</taxon>
    </lineage>
</organism>
<dbReference type="InterPro" id="IPR050725">
    <property type="entry name" value="CysQ/Inositol_MonoPase"/>
</dbReference>
<dbReference type="SUPFAM" id="SSF56655">
    <property type="entry name" value="Carbohydrate phosphatase"/>
    <property type="match status" value="1"/>
</dbReference>
<dbReference type="InterPro" id="IPR020583">
    <property type="entry name" value="Inositol_monoP_metal-BS"/>
</dbReference>
<comment type="caution">
    <text evidence="7">The sequence shown here is derived from an EMBL/GenBank/DDBJ whole genome shotgun (WGS) entry which is preliminary data.</text>
</comment>
<dbReference type="OrthoDB" id="9785695at2"/>
<feature type="binding site" evidence="6">
    <location>
        <position position="82"/>
    </location>
    <ligand>
        <name>Mg(2+)</name>
        <dbReference type="ChEBI" id="CHEBI:18420"/>
        <label>1</label>
        <note>catalytic</note>
    </ligand>
</feature>
<proteinExistence type="predicted"/>
<feature type="binding site" evidence="6">
    <location>
        <position position="81"/>
    </location>
    <ligand>
        <name>Mg(2+)</name>
        <dbReference type="ChEBI" id="CHEBI:18420"/>
        <label>1</label>
        <note>catalytic</note>
    </ligand>
</feature>
<dbReference type="Pfam" id="PF00459">
    <property type="entry name" value="Inositol_P"/>
    <property type="match status" value="1"/>
</dbReference>
<evidence type="ECO:0000256" key="6">
    <source>
        <dbReference type="PIRSR" id="PIRSR600760-2"/>
    </source>
</evidence>
<dbReference type="Proteomes" id="UP000054877">
    <property type="component" value="Unassembled WGS sequence"/>
</dbReference>
<evidence type="ECO:0000313" key="8">
    <source>
        <dbReference type="Proteomes" id="UP000054877"/>
    </source>
</evidence>
<accession>A0A0W0YYV3</accession>
<evidence type="ECO:0000256" key="2">
    <source>
        <dbReference type="ARBA" id="ARBA00022723"/>
    </source>
</evidence>
<evidence type="ECO:0000256" key="1">
    <source>
        <dbReference type="ARBA" id="ARBA00001625"/>
    </source>
</evidence>
<reference evidence="7 8" key="1">
    <citation type="submission" date="2015-11" db="EMBL/GenBank/DDBJ databases">
        <title>Genomic analysis of 38 Legionella species identifies large and diverse effector repertoires.</title>
        <authorList>
            <person name="Burstein D."/>
            <person name="Amaro F."/>
            <person name="Zusman T."/>
            <person name="Lifshitz Z."/>
            <person name="Cohen O."/>
            <person name="Gilbert J.A."/>
            <person name="Pupko T."/>
            <person name="Shuman H.A."/>
            <person name="Segal G."/>
        </authorList>
    </citation>
    <scope>NUCLEOTIDE SEQUENCE [LARGE SCALE GENOMIC DNA]</scope>
    <source>
        <strain evidence="7 8">Mt.St.Helens-9</strain>
    </source>
</reference>
<evidence type="ECO:0000256" key="4">
    <source>
        <dbReference type="ARBA" id="ARBA00041694"/>
    </source>
</evidence>
<dbReference type="STRING" id="452.Lspi_1858"/>
<dbReference type="AlphaFoldDB" id="A0A0W0YYV3"/>
<evidence type="ECO:0000256" key="3">
    <source>
        <dbReference type="ARBA" id="ARBA00022842"/>
    </source>
</evidence>
<evidence type="ECO:0000313" key="7">
    <source>
        <dbReference type="EMBL" id="KTD62008.1"/>
    </source>
</evidence>
<feature type="binding site" evidence="6">
    <location>
        <position position="79"/>
    </location>
    <ligand>
        <name>Mg(2+)</name>
        <dbReference type="ChEBI" id="CHEBI:18420"/>
        <label>1</label>
        <note>catalytic</note>
    </ligand>
</feature>
<gene>
    <name evidence="7" type="primary">suhB_2</name>
    <name evidence="7" type="ORF">Lspi_1858</name>
</gene>
<dbReference type="InterPro" id="IPR000760">
    <property type="entry name" value="Inositol_monophosphatase-like"/>
</dbReference>
<dbReference type="PANTHER" id="PTHR43028">
    <property type="entry name" value="3'(2'),5'-BISPHOSPHATE NUCLEOTIDASE 1"/>
    <property type="match status" value="1"/>
</dbReference>
<dbReference type="Gene3D" id="3.30.540.10">
    <property type="entry name" value="Fructose-1,6-Bisphosphatase, subunit A, domain 1"/>
    <property type="match status" value="1"/>
</dbReference>
<dbReference type="GO" id="GO:0008441">
    <property type="term" value="F:3'(2'),5'-bisphosphate nucleotidase activity"/>
    <property type="evidence" value="ECO:0007669"/>
    <property type="project" value="UniProtKB-EC"/>
</dbReference>
<keyword evidence="2 6" id="KW-0479">Metal-binding</keyword>
<dbReference type="GO" id="GO:0050427">
    <property type="term" value="P:3'-phosphoadenosine 5'-phosphosulfate metabolic process"/>
    <property type="evidence" value="ECO:0007669"/>
    <property type="project" value="TreeGrafter"/>
</dbReference>
<dbReference type="EMBL" id="LNYX01000030">
    <property type="protein sequence ID" value="KTD62008.1"/>
    <property type="molecule type" value="Genomic_DNA"/>
</dbReference>
<feature type="binding site" evidence="6">
    <location>
        <position position="198"/>
    </location>
    <ligand>
        <name>Mg(2+)</name>
        <dbReference type="ChEBI" id="CHEBI:18420"/>
        <label>1</label>
        <note>catalytic</note>
    </ligand>
</feature>
<keyword evidence="3 6" id="KW-0460">Magnesium</keyword>
<keyword evidence="8" id="KW-1185">Reference proteome</keyword>
<sequence length="252" mass="29100">MKDELIRLIKETGNRITGFHGNKTFAMKIDASPLTEADRVSHEHLTSCLPRIKNIPVLSEEHPIDFDMRKDWHEFWLIDPLDGTKEFINELDDFCINIALIQDREPVLGIVYAPVLNELYYAEKNKGFEYFGPVLQRTDRQDIVVATSRFHHSQLTDDFMSLNGLTNTYAIGAAIKFGRMALGLIDIYPRFEGSKEWDTAAGQLIIKEASCRIIDLKTQEEPRYNKCDVRNNFFVAYNSLLDIKQFQFPDMS</sequence>
<dbReference type="CDD" id="cd01638">
    <property type="entry name" value="CysQ"/>
    <property type="match status" value="1"/>
</dbReference>
<protein>
    <recommendedName>
        <fullName evidence="4">3'(2'),5-bisphosphonucleoside 3'(2')-phosphohydrolase</fullName>
    </recommendedName>
    <alternativeName>
        <fullName evidence="5">DPNPase</fullName>
    </alternativeName>
</protein>
<name>A0A0W0YYV3_LEGSP</name>
<evidence type="ECO:0000256" key="5">
    <source>
        <dbReference type="ARBA" id="ARBA00042530"/>
    </source>
</evidence>
<dbReference type="GO" id="GO:0000103">
    <property type="term" value="P:sulfate assimilation"/>
    <property type="evidence" value="ECO:0007669"/>
    <property type="project" value="TreeGrafter"/>
</dbReference>
<dbReference type="GO" id="GO:0046872">
    <property type="term" value="F:metal ion binding"/>
    <property type="evidence" value="ECO:0007669"/>
    <property type="project" value="UniProtKB-KW"/>
</dbReference>
<dbReference type="PROSITE" id="PS00629">
    <property type="entry name" value="IMP_1"/>
    <property type="match status" value="1"/>
</dbReference>